<dbReference type="PANTHER" id="PTHR43153">
    <property type="entry name" value="ELECTRON TRANSFER FLAVOPROTEIN ALPHA"/>
    <property type="match status" value="1"/>
</dbReference>
<dbReference type="FunFam" id="3.40.50.1220:FF:000001">
    <property type="entry name" value="Electron transfer flavoprotein, alpha subunit"/>
    <property type="match status" value="1"/>
</dbReference>
<evidence type="ECO:0000256" key="6">
    <source>
        <dbReference type="SAM" id="MobiDB-lite"/>
    </source>
</evidence>
<dbReference type="InterPro" id="IPR033947">
    <property type="entry name" value="ETF_alpha_N"/>
</dbReference>
<evidence type="ECO:0000256" key="1">
    <source>
        <dbReference type="ARBA" id="ARBA00005817"/>
    </source>
</evidence>
<gene>
    <name evidence="8" type="ORF">LCGC14_1431960</name>
</gene>
<name>A0A0F9JND5_9ZZZZ</name>
<feature type="domain" description="Electron transfer flavoprotein alpha/beta-subunit N-terminal" evidence="7">
    <location>
        <begin position="11"/>
        <end position="198"/>
    </location>
</feature>
<feature type="region of interest" description="Disordered" evidence="6">
    <location>
        <begin position="161"/>
        <end position="191"/>
    </location>
</feature>
<keyword evidence="4" id="KW-0274">FAD</keyword>
<dbReference type="EMBL" id="LAZR01009666">
    <property type="protein sequence ID" value="KKM71304.1"/>
    <property type="molecule type" value="Genomic_DNA"/>
</dbReference>
<proteinExistence type="inferred from homology"/>
<organism evidence="8">
    <name type="scientific">marine sediment metagenome</name>
    <dbReference type="NCBI Taxonomy" id="412755"/>
    <lineage>
        <taxon>unclassified sequences</taxon>
        <taxon>metagenomes</taxon>
        <taxon>ecological metagenomes</taxon>
    </lineage>
</organism>
<dbReference type="PIRSF" id="PIRSF000089">
    <property type="entry name" value="Electra_flavoP_a"/>
    <property type="match status" value="1"/>
</dbReference>
<evidence type="ECO:0000313" key="8">
    <source>
        <dbReference type="EMBL" id="KKM71304.1"/>
    </source>
</evidence>
<dbReference type="SUPFAM" id="SSF52402">
    <property type="entry name" value="Adenine nucleotide alpha hydrolases-like"/>
    <property type="match status" value="1"/>
</dbReference>
<evidence type="ECO:0000256" key="2">
    <source>
        <dbReference type="ARBA" id="ARBA00022448"/>
    </source>
</evidence>
<accession>A0A0F9JND5</accession>
<dbReference type="InterPro" id="IPR018206">
    <property type="entry name" value="ETF_asu_C_CS"/>
</dbReference>
<dbReference type="Pfam" id="PF01012">
    <property type="entry name" value="ETF"/>
    <property type="match status" value="1"/>
</dbReference>
<dbReference type="PANTHER" id="PTHR43153:SF1">
    <property type="entry name" value="ELECTRON TRANSFER FLAVOPROTEIN SUBUNIT ALPHA, MITOCHONDRIAL"/>
    <property type="match status" value="1"/>
</dbReference>
<keyword evidence="2" id="KW-0813">Transport</keyword>
<dbReference type="SUPFAM" id="SSF52467">
    <property type="entry name" value="DHS-like NAD/FAD-binding domain"/>
    <property type="match status" value="1"/>
</dbReference>
<dbReference type="InterPro" id="IPR014731">
    <property type="entry name" value="ETF_asu_C"/>
</dbReference>
<dbReference type="InterPro" id="IPR001308">
    <property type="entry name" value="ETF_a/FixB"/>
</dbReference>
<dbReference type="AlphaFoldDB" id="A0A0F9JND5"/>
<dbReference type="GO" id="GO:0050660">
    <property type="term" value="F:flavin adenine dinucleotide binding"/>
    <property type="evidence" value="ECO:0007669"/>
    <property type="project" value="InterPro"/>
</dbReference>
<feature type="compositionally biased region" description="Basic and acidic residues" evidence="6">
    <location>
        <begin position="173"/>
        <end position="190"/>
    </location>
</feature>
<keyword evidence="3" id="KW-0285">Flavoprotein</keyword>
<sequence length="340" mass="36007">MTGDRSDYSGVWTLAETDGGRLARVSFELLARGRVLADKRSAELTAVVMGCGVAEGDLAELIHRGADGVLLVEAPELEHFLVEPQAACLGGLIAKHKPEIVIAAATTSGRTLMPYVAVKVRAGLTADCTGLDIEEGTGNLLQTRPAIGGNIMATIKTPDVRPQMATVRPRSTRPPEADPTRTGEIRREDPPAELGGRVRRVEFIPATDVHALGEADVVVSAGRGIKKGENLPIVTELAEALDAAVGASRDVVDREWLEYPHQVGLSGKTVSPRLYVAVGISGAIQHLAGMQTAETIVAVNSDPDAQIFRVADIGIVGDLFEVLPVLTKRILMEKDGRSAP</sequence>
<dbReference type="GO" id="GO:0009055">
    <property type="term" value="F:electron transfer activity"/>
    <property type="evidence" value="ECO:0007669"/>
    <property type="project" value="InterPro"/>
</dbReference>
<evidence type="ECO:0000256" key="5">
    <source>
        <dbReference type="ARBA" id="ARBA00022982"/>
    </source>
</evidence>
<comment type="similarity">
    <text evidence="1">Belongs to the ETF alpha-subunit/FixB family.</text>
</comment>
<keyword evidence="5" id="KW-0249">Electron transport</keyword>
<reference evidence="8" key="1">
    <citation type="journal article" date="2015" name="Nature">
        <title>Complex archaea that bridge the gap between prokaryotes and eukaryotes.</title>
        <authorList>
            <person name="Spang A."/>
            <person name="Saw J.H."/>
            <person name="Jorgensen S.L."/>
            <person name="Zaremba-Niedzwiedzka K."/>
            <person name="Martijn J."/>
            <person name="Lind A.E."/>
            <person name="van Eijk R."/>
            <person name="Schleper C."/>
            <person name="Guy L."/>
            <person name="Ettema T.J."/>
        </authorList>
    </citation>
    <scope>NUCLEOTIDE SEQUENCE</scope>
</reference>
<dbReference type="SMART" id="SM00893">
    <property type="entry name" value="ETF"/>
    <property type="match status" value="1"/>
</dbReference>
<dbReference type="Gene3D" id="3.40.50.1220">
    <property type="entry name" value="TPP-binding domain"/>
    <property type="match status" value="1"/>
</dbReference>
<evidence type="ECO:0000256" key="3">
    <source>
        <dbReference type="ARBA" id="ARBA00022630"/>
    </source>
</evidence>
<evidence type="ECO:0000256" key="4">
    <source>
        <dbReference type="ARBA" id="ARBA00022827"/>
    </source>
</evidence>
<dbReference type="PROSITE" id="PS00696">
    <property type="entry name" value="ETF_ALPHA"/>
    <property type="match status" value="1"/>
</dbReference>
<dbReference type="GO" id="GO:0033539">
    <property type="term" value="P:fatty acid beta-oxidation using acyl-CoA dehydrogenase"/>
    <property type="evidence" value="ECO:0007669"/>
    <property type="project" value="TreeGrafter"/>
</dbReference>
<evidence type="ECO:0000259" key="7">
    <source>
        <dbReference type="SMART" id="SM00893"/>
    </source>
</evidence>
<dbReference type="InterPro" id="IPR014730">
    <property type="entry name" value="ETF_a/b_N"/>
</dbReference>
<dbReference type="Gene3D" id="3.40.50.620">
    <property type="entry name" value="HUPs"/>
    <property type="match status" value="1"/>
</dbReference>
<comment type="caution">
    <text evidence="8">The sequence shown here is derived from an EMBL/GenBank/DDBJ whole genome shotgun (WGS) entry which is preliminary data.</text>
</comment>
<dbReference type="InterPro" id="IPR029035">
    <property type="entry name" value="DHS-like_NAD/FAD-binding_dom"/>
</dbReference>
<protein>
    <recommendedName>
        <fullName evidence="7">Electron transfer flavoprotein alpha/beta-subunit N-terminal domain-containing protein</fullName>
    </recommendedName>
</protein>
<dbReference type="CDD" id="cd01715">
    <property type="entry name" value="ETF_alpha"/>
    <property type="match status" value="1"/>
</dbReference>
<dbReference type="Pfam" id="PF00766">
    <property type="entry name" value="ETF_alpha"/>
    <property type="match status" value="1"/>
</dbReference>
<dbReference type="InterPro" id="IPR014729">
    <property type="entry name" value="Rossmann-like_a/b/a_fold"/>
</dbReference>